<dbReference type="Pfam" id="PF08401">
    <property type="entry name" value="ArdcN"/>
    <property type="match status" value="1"/>
</dbReference>
<feature type="domain" description="N-terminal" evidence="3">
    <location>
        <begin position="16"/>
        <end position="141"/>
    </location>
</feature>
<evidence type="ECO:0000259" key="4">
    <source>
        <dbReference type="Pfam" id="PF18818"/>
    </source>
</evidence>
<dbReference type="RefSeq" id="WP_065980225.1">
    <property type="nucleotide sequence ID" value="NZ_LWRY01000032.1"/>
</dbReference>
<name>A0A1C2IFL4_ACITH</name>
<reference evidence="5" key="1">
    <citation type="journal article" date="2016" name="Int. J. Mol. Sci.">
        <title>Comparative genomics of the extreme acidophile Acidithiobacillus thiooxidans reveals intraspecific divergence and niche adaptation.</title>
        <authorList>
            <person name="Zhang X."/>
            <person name="Feng X."/>
            <person name="Tao J."/>
            <person name="Ma L."/>
            <person name="Xiao Y."/>
            <person name="Liang Y."/>
            <person name="Liu X."/>
            <person name="Yin H."/>
        </authorList>
    </citation>
    <scope>NUCLEOTIDE SEQUENCE [LARGE SCALE GENOMIC DNA]</scope>
    <source>
        <strain evidence="5">DXS-W</strain>
    </source>
</reference>
<feature type="compositionally biased region" description="Basic and acidic residues" evidence="2">
    <location>
        <begin position="1820"/>
        <end position="1837"/>
    </location>
</feature>
<evidence type="ECO:0000259" key="3">
    <source>
        <dbReference type="Pfam" id="PF08401"/>
    </source>
</evidence>
<feature type="region of interest" description="Disordered" evidence="2">
    <location>
        <begin position="1814"/>
        <end position="1837"/>
    </location>
</feature>
<keyword evidence="6" id="KW-1185">Reference proteome</keyword>
<dbReference type="InterPro" id="IPR041459">
    <property type="entry name" value="MPTase-PolyVal"/>
</dbReference>
<dbReference type="Proteomes" id="UP000095008">
    <property type="component" value="Unassembled WGS sequence"/>
</dbReference>
<evidence type="ECO:0008006" key="7">
    <source>
        <dbReference type="Google" id="ProtNLM"/>
    </source>
</evidence>
<dbReference type="Pfam" id="PF18818">
    <property type="entry name" value="MPTase-PolyVal"/>
    <property type="match status" value="1"/>
</dbReference>
<dbReference type="EMBL" id="LWRY01000032">
    <property type="protein sequence ID" value="OCX74764.1"/>
    <property type="molecule type" value="Genomic_DNA"/>
</dbReference>
<feature type="domain" description="Polyvalent protein metallopeptidase" evidence="4">
    <location>
        <begin position="168"/>
        <end position="306"/>
    </location>
</feature>
<dbReference type="InterPro" id="IPR013610">
    <property type="entry name" value="ArdC_N"/>
</dbReference>
<keyword evidence="1" id="KW-0175">Coiled coil</keyword>
<feature type="region of interest" description="Disordered" evidence="2">
    <location>
        <begin position="1"/>
        <end position="20"/>
    </location>
</feature>
<organism evidence="5 6">
    <name type="scientific">Acidithiobacillus thiooxidans</name>
    <name type="common">Thiobacillus thiooxidans</name>
    <dbReference type="NCBI Taxonomy" id="930"/>
    <lineage>
        <taxon>Bacteria</taxon>
        <taxon>Pseudomonadati</taxon>
        <taxon>Pseudomonadota</taxon>
        <taxon>Acidithiobacillia</taxon>
        <taxon>Acidithiobacillales</taxon>
        <taxon>Acidithiobacillaceae</taxon>
        <taxon>Acidithiobacillus</taxon>
    </lineage>
</organism>
<feature type="region of interest" description="Disordered" evidence="2">
    <location>
        <begin position="1720"/>
        <end position="1760"/>
    </location>
</feature>
<evidence type="ECO:0000313" key="5">
    <source>
        <dbReference type="EMBL" id="OCX74764.1"/>
    </source>
</evidence>
<protein>
    <recommendedName>
        <fullName evidence="7">DNA primase</fullName>
    </recommendedName>
</protein>
<dbReference type="GO" id="GO:0003697">
    <property type="term" value="F:single-stranded DNA binding"/>
    <property type="evidence" value="ECO:0007669"/>
    <property type="project" value="InterPro"/>
</dbReference>
<evidence type="ECO:0000256" key="1">
    <source>
        <dbReference type="SAM" id="Coils"/>
    </source>
</evidence>
<comment type="caution">
    <text evidence="5">The sequence shown here is derived from an EMBL/GenBank/DDBJ whole genome shotgun (WGS) entry which is preliminary data.</text>
</comment>
<accession>A0A1C2IFL4</accession>
<proteinExistence type="predicted"/>
<gene>
    <name evidence="5" type="ORF">A6M23_05195</name>
</gene>
<feature type="coiled-coil region" evidence="1">
    <location>
        <begin position="1610"/>
        <end position="1637"/>
    </location>
</feature>
<evidence type="ECO:0000313" key="6">
    <source>
        <dbReference type="Proteomes" id="UP000095008"/>
    </source>
</evidence>
<evidence type="ECO:0000256" key="2">
    <source>
        <dbReference type="SAM" id="MobiDB-lite"/>
    </source>
</evidence>
<sequence length="1837" mass="205487">MAGEAKTHSGKDKQKKDLRAELAERLLSSMEKNDAWWQKPWEAGDMGMPFNAITGKPYRGANAQNLMVFSPDPEDNRWCTYKQAKEAGWQVKKGEHGIPIEKWSEYKHKRTEEDIQKLQDAGAEDIAPEERRMGVRYYNVFHASQIDGIPPKERNQALTGRNNVIDERLPKLAEAMGIDVQHSGSRAFYRPGQDRVNMPPIEIFQTGRDHDTIFLHELSHSTGHESRLNRDLTGGFGSQKYAKEELRAELSAAMTALSLGIGFSPEAQQQEEGREVIAGVDNTARYLNNWLSALPEKDRQKEIMNAISDAQKISDYLIERTPELSVEQQQEMPGVSRGDYVRFRNEVGQEVEGIVLDNAQPGEATRLRPIDRFSNGAPILGGGDDLVPMVLPDNLVEHIPGAVTPGPDLDTIDPITEAYKRSMGMDDSRNQATQTVLAEVETSRGNPERNPRMANIQNLQVGDLIRTREKSLNEQGVFADRERLGIVTHLRTNDDGKLSAVASRWIYPYQEGEVPSQDFRGFVMSAGKDDVHQLADLKEQLLEVRKGVVSPGLASDNLQNREIREQFENAVNAYERKIVLEGGEPLISQDNSVKSIPADNDKYFVYEEHTLGFIRQDEAPDFFTPLAGERDWRNGGFHLLDSEKANLRPATEADFEKYRVVPPPDFRKTLTLDQLRLDIQEHQNSPEKLEGYLARAVENGYLFSAPMKTDNQVTVKFPHDVSEDGGYQLASFKGESVRTTSFHTLEGAAASFAGIADLSDLKIDRAPEQASNLKLDPDLVAFLQERHSIRQGEHPDYAGFSDPVANAEFFVTRQGRTDPQQATQWAKAIQDNPVEYGEAAGFSPDAAKLVASQLNDGAQRMDRPRVGDLVRFEPHEQNNAKSMPFSGRVVDALDTNTGDVRYHLRAEAGPDQGIEARIYGRDGQFREIAMDQAVGFDRALAPEPEKTQGFHVGDFVTTHENHFGADWNTHSILVGLDDQQVKLQNLYRSGQEWKVSPGIQTMSPERFKQTVRHQVSGVVPPEVASAENGGHSIARRDRIEKAVNAFHAEYNLNYGKTPPTPERVPDTVRHFLGDRQALATDQLLRDKEGKAFYGDKMQELNNIIMDMPQTYETDGKSDAEKVAALRYFGPGNAQFFIIEKDRGDPENEGSGFPRQKQAFGLADLGEGAPEMGYINIEEITRAGAQLDYHFTPQNLLEIKQEKYPELMSLKDRAEISPAFVAKHLAPPHESLSVFASASGQDLLGRVVLSDYGPDAKGNMGIQSDTTYVRFSPEINEKGESVFVARDRANPAGKAHYFEAVLRNVEKDDGTHFLSLNYFEKHDGEERMRLLTALSLKPNEAMKEVGFDDPAAKMVKNYLGLDMGAEANKDIAPDTGLKTGKETALESVRDFYEYLPDRVHDLMDTIKDRHEELSPADFEGHRQVRADFQAGVDDVLGIIREGPDRGANKNWLTLEKAGFTPDEISKMPLMDDVQNATRRHGQNLSAFSKELDNQFTENLKAHGKELLKNPDNLSKSEMGQAVFWKHGIQVEGTDNLMLNRFIDAVDNKDLPKLLSSIGHNSQNPASQEIFERLTGETLGKTQKARVETLEKWAGSEVVQSMKSEQAEKAAARAIEKPLKNLQNRYDDLKNLHIRTRNGQGQEVVLNGHEYLSSSAEMGFKDTFSRKKGAVLEYGLLNKEEGIYRTVKDTRLTQFIKAARDVDSDGQWLPALEKAGIALPSEVGINKGKEPEQKATSPDPETIKQPEPSPLPQEDKDPPKISRYTGILKSYDADKGTLVLQQGNYSYPYDAATKLDVKPGQRVQIDVLKDGENPRVIGARVRAPEQQREPERKKAGLEI</sequence>